<name>A0A835T295_9CHLO</name>
<gene>
    <name evidence="1" type="ORF">HYH02_011271</name>
</gene>
<dbReference type="Proteomes" id="UP000613740">
    <property type="component" value="Unassembled WGS sequence"/>
</dbReference>
<dbReference type="AlphaFoldDB" id="A0A835T295"/>
<evidence type="ECO:0000313" key="1">
    <source>
        <dbReference type="EMBL" id="KAG2437632.1"/>
    </source>
</evidence>
<accession>A0A835T295</accession>
<dbReference type="EMBL" id="JAEHOD010000046">
    <property type="protein sequence ID" value="KAG2437632.1"/>
    <property type="molecule type" value="Genomic_DNA"/>
</dbReference>
<evidence type="ECO:0000313" key="2">
    <source>
        <dbReference type="Proteomes" id="UP000613740"/>
    </source>
</evidence>
<proteinExistence type="predicted"/>
<organism evidence="1 2">
    <name type="scientific">Chlamydomonas schloesseri</name>
    <dbReference type="NCBI Taxonomy" id="2026947"/>
    <lineage>
        <taxon>Eukaryota</taxon>
        <taxon>Viridiplantae</taxon>
        <taxon>Chlorophyta</taxon>
        <taxon>core chlorophytes</taxon>
        <taxon>Chlorophyceae</taxon>
        <taxon>CS clade</taxon>
        <taxon>Chlamydomonadales</taxon>
        <taxon>Chlamydomonadaceae</taxon>
        <taxon>Chlamydomonas</taxon>
    </lineage>
</organism>
<reference evidence="1" key="1">
    <citation type="journal article" date="2020" name="bioRxiv">
        <title>Comparative genomics of Chlamydomonas.</title>
        <authorList>
            <person name="Craig R.J."/>
            <person name="Hasan A.R."/>
            <person name="Ness R.W."/>
            <person name="Keightley P.D."/>
        </authorList>
    </citation>
    <scope>NUCLEOTIDE SEQUENCE</scope>
    <source>
        <strain evidence="1">CCAP 11/173</strain>
    </source>
</reference>
<comment type="caution">
    <text evidence="1">The sequence shown here is derived from an EMBL/GenBank/DDBJ whole genome shotgun (WGS) entry which is preliminary data.</text>
</comment>
<sequence length="250" mass="25299">MDDNLGDEGQWDELHEEDFLFNPEAAAGAWDAAAAMQLAQEAEGVGDAGAADADAAGGAAAAAAVGEIQLEEEAAAAAGGGAAGEQLPAGGLNQLQQQQGAVADLVAAQLRAVVQAIPGILAQAGIPLHGGQAAQPHLLHLLRPRLPPHPPLLPAGLPGPVGLLLLIQQAQQAQGLPPHVAHFLFNQQQPWLAAMVAADVHQQPLAAADDEVAAPAGAAGVGGWLSRQALQLLLAWAIWSLPFVAAVLKL</sequence>
<keyword evidence="2" id="KW-1185">Reference proteome</keyword>
<protein>
    <submittedName>
        <fullName evidence="1">Uncharacterized protein</fullName>
    </submittedName>
</protein>